<gene>
    <name evidence="1" type="ORF">GGC33_05380</name>
</gene>
<reference evidence="1 2" key="1">
    <citation type="submission" date="2019-11" db="EMBL/GenBank/DDBJ databases">
        <title>Isolation of a new High Light Tolerant Cyanobacteria.</title>
        <authorList>
            <person name="Dobson Z."/>
            <person name="Vaughn N."/>
            <person name="Vaughn M."/>
            <person name="Fromme P."/>
            <person name="Mazor Y."/>
        </authorList>
    </citation>
    <scope>NUCLEOTIDE SEQUENCE [LARGE SCALE GENOMIC DNA]</scope>
    <source>
        <strain evidence="1 2">0216</strain>
    </source>
</reference>
<organism evidence="1 2">
    <name type="scientific">Cyanobacterium aponinum 0216</name>
    <dbReference type="NCBI Taxonomy" id="2676140"/>
    <lineage>
        <taxon>Bacteria</taxon>
        <taxon>Bacillati</taxon>
        <taxon>Cyanobacteriota</taxon>
        <taxon>Cyanophyceae</taxon>
        <taxon>Oscillatoriophycideae</taxon>
        <taxon>Chroococcales</taxon>
        <taxon>Geminocystaceae</taxon>
        <taxon>Cyanobacterium</taxon>
    </lineage>
</organism>
<sequence length="196" mass="22927">MTEQNLSQKPLIRQRGNLNVNQIQVGEYLAEIQYYKVIKVNPKTIKVISDKGIESTIDKDLVWEMYSASQYHIEKYITRTEINHVLANIGQQIFTVNFNKQVKPTDIKNKLLTAIKDEEGKPLTYEDIEKNLQKISKDLNKGEERTLIGYLLEINNEMGRSSAIDLEIERGKNRLRQIDHRTINYLIFKNTKYIVK</sequence>
<accession>A0A844GS33</accession>
<evidence type="ECO:0000313" key="2">
    <source>
        <dbReference type="Proteomes" id="UP000437131"/>
    </source>
</evidence>
<dbReference type="Proteomes" id="UP000437131">
    <property type="component" value="Unassembled WGS sequence"/>
</dbReference>
<dbReference type="AlphaFoldDB" id="A0A844GS33"/>
<comment type="caution">
    <text evidence="1">The sequence shown here is derived from an EMBL/GenBank/DDBJ whole genome shotgun (WGS) entry which is preliminary data.</text>
</comment>
<protein>
    <submittedName>
        <fullName evidence="1">Uncharacterized protein</fullName>
    </submittedName>
</protein>
<dbReference type="RefSeq" id="WP_155083267.1">
    <property type="nucleotide sequence ID" value="NZ_WMIA01000004.1"/>
</dbReference>
<name>A0A844GS33_9CHRO</name>
<dbReference type="EMBL" id="WMIA01000004">
    <property type="protein sequence ID" value="MTF38353.1"/>
    <property type="molecule type" value="Genomic_DNA"/>
</dbReference>
<proteinExistence type="predicted"/>
<evidence type="ECO:0000313" key="1">
    <source>
        <dbReference type="EMBL" id="MTF38353.1"/>
    </source>
</evidence>